<evidence type="ECO:0000256" key="1">
    <source>
        <dbReference type="ARBA" id="ARBA00004236"/>
    </source>
</evidence>
<sequence length="215" mass="24716">MRTLISILLSISLFIICEQPITLEASPNDGNVSDLYDDQESENDSTNLVNNQNEESSDTAFQSDRSLFLDFLKMVLALIVVLALIYFLLKFIQKRNKLYQQSRSLENLGGLSLGSNKSVQIIRVGQHYYLIGVGEDIQLLSEIKDEETIDHLLNQNNQQGTTFQDVLKSFQKKPTNPYQQDDTKQQFNHQLQSMKQTRERLLKRYKDRNEGPPNG</sequence>
<evidence type="ECO:0000313" key="9">
    <source>
        <dbReference type="Proteomes" id="UP000199427"/>
    </source>
</evidence>
<keyword evidence="4 7" id="KW-1133">Transmembrane helix</keyword>
<name>A0A1H8Z1B6_9BACI</name>
<proteinExistence type="predicted"/>
<comment type="subcellular location">
    <subcellularLocation>
        <location evidence="1">Cell membrane</location>
    </subcellularLocation>
</comment>
<reference evidence="8 9" key="1">
    <citation type="submission" date="2016-10" db="EMBL/GenBank/DDBJ databases">
        <authorList>
            <person name="de Groot N.N."/>
        </authorList>
    </citation>
    <scope>NUCLEOTIDE SEQUENCE [LARGE SCALE GENOMIC DNA]</scope>
    <source>
        <strain evidence="8 9">DSM 21633</strain>
    </source>
</reference>
<feature type="transmembrane region" description="Helical" evidence="7">
    <location>
        <begin position="71"/>
        <end position="89"/>
    </location>
</feature>
<dbReference type="OrthoDB" id="2376965at2"/>
<evidence type="ECO:0000256" key="5">
    <source>
        <dbReference type="ARBA" id="ARBA00023136"/>
    </source>
</evidence>
<keyword evidence="8" id="KW-0282">Flagellum</keyword>
<feature type="compositionally biased region" description="Polar residues" evidence="6">
    <location>
        <begin position="44"/>
        <end position="57"/>
    </location>
</feature>
<keyword evidence="2" id="KW-1003">Cell membrane</keyword>
<gene>
    <name evidence="8" type="ORF">SAMN05216362_101145</name>
</gene>
<dbReference type="Proteomes" id="UP000199427">
    <property type="component" value="Unassembled WGS sequence"/>
</dbReference>
<evidence type="ECO:0000256" key="4">
    <source>
        <dbReference type="ARBA" id="ARBA00022989"/>
    </source>
</evidence>
<keyword evidence="5 7" id="KW-0472">Membrane</keyword>
<dbReference type="STRING" id="571933.SAMN05216362_101145"/>
<dbReference type="GO" id="GO:0016020">
    <property type="term" value="C:membrane"/>
    <property type="evidence" value="ECO:0007669"/>
    <property type="project" value="InterPro"/>
</dbReference>
<organism evidence="8 9">
    <name type="scientific">Piscibacillus halophilus</name>
    <dbReference type="NCBI Taxonomy" id="571933"/>
    <lineage>
        <taxon>Bacteria</taxon>
        <taxon>Bacillati</taxon>
        <taxon>Bacillota</taxon>
        <taxon>Bacilli</taxon>
        <taxon>Bacillales</taxon>
        <taxon>Bacillaceae</taxon>
        <taxon>Piscibacillus</taxon>
    </lineage>
</organism>
<keyword evidence="9" id="KW-1185">Reference proteome</keyword>
<evidence type="ECO:0000256" key="2">
    <source>
        <dbReference type="ARBA" id="ARBA00022475"/>
    </source>
</evidence>
<dbReference type="RefSeq" id="WP_091772091.1">
    <property type="nucleotide sequence ID" value="NZ_FOES01000001.1"/>
</dbReference>
<evidence type="ECO:0000256" key="6">
    <source>
        <dbReference type="SAM" id="MobiDB-lite"/>
    </source>
</evidence>
<dbReference type="EMBL" id="FOES01000001">
    <property type="protein sequence ID" value="SEP57418.1"/>
    <property type="molecule type" value="Genomic_DNA"/>
</dbReference>
<dbReference type="AlphaFoldDB" id="A0A1H8Z1B6"/>
<feature type="region of interest" description="Disordered" evidence="6">
    <location>
        <begin position="28"/>
        <end position="57"/>
    </location>
</feature>
<protein>
    <submittedName>
        <fullName evidence="8">Flagellar protein FliO/FliZ</fullName>
    </submittedName>
</protein>
<evidence type="ECO:0000256" key="7">
    <source>
        <dbReference type="SAM" id="Phobius"/>
    </source>
</evidence>
<evidence type="ECO:0000256" key="3">
    <source>
        <dbReference type="ARBA" id="ARBA00022692"/>
    </source>
</evidence>
<dbReference type="GO" id="GO:0044781">
    <property type="term" value="P:bacterial-type flagellum organization"/>
    <property type="evidence" value="ECO:0007669"/>
    <property type="project" value="InterPro"/>
</dbReference>
<keyword evidence="8" id="KW-0966">Cell projection</keyword>
<keyword evidence="3 7" id="KW-0812">Transmembrane</keyword>
<dbReference type="InterPro" id="IPR022781">
    <property type="entry name" value="Flagellar_biosynth_FliO"/>
</dbReference>
<keyword evidence="8" id="KW-0969">Cilium</keyword>
<accession>A0A1H8Z1B6</accession>
<evidence type="ECO:0000313" key="8">
    <source>
        <dbReference type="EMBL" id="SEP57418.1"/>
    </source>
</evidence>
<dbReference type="Pfam" id="PF04347">
    <property type="entry name" value="FliO"/>
    <property type="match status" value="1"/>
</dbReference>